<feature type="region of interest" description="Disordered" evidence="1">
    <location>
        <begin position="1"/>
        <end position="49"/>
    </location>
</feature>
<reference evidence="2 3" key="1">
    <citation type="submission" date="2019-05" db="EMBL/GenBank/DDBJ databases">
        <title>Emergence of the Ug99 lineage of the wheat stem rust pathogen through somatic hybridization.</title>
        <authorList>
            <person name="Li F."/>
            <person name="Upadhyaya N.M."/>
            <person name="Sperschneider J."/>
            <person name="Matny O."/>
            <person name="Nguyen-Phuc H."/>
            <person name="Mago R."/>
            <person name="Raley C."/>
            <person name="Miller M.E."/>
            <person name="Silverstein K.A.T."/>
            <person name="Henningsen E."/>
            <person name="Hirsch C.D."/>
            <person name="Visser B."/>
            <person name="Pretorius Z.A."/>
            <person name="Steffenson B.J."/>
            <person name="Schwessinger B."/>
            <person name="Dodds P.N."/>
            <person name="Figueroa M."/>
        </authorList>
    </citation>
    <scope>NUCLEOTIDE SEQUENCE [LARGE SCALE GENOMIC DNA]</scope>
    <source>
        <strain evidence="2">21-0</strain>
    </source>
</reference>
<accession>A0A5B0QZU2</accession>
<dbReference type="EMBL" id="VSWC01000001">
    <property type="protein sequence ID" value="KAA1118796.1"/>
    <property type="molecule type" value="Genomic_DNA"/>
</dbReference>
<feature type="compositionally biased region" description="Polar residues" evidence="1">
    <location>
        <begin position="1"/>
        <end position="24"/>
    </location>
</feature>
<keyword evidence="3" id="KW-1185">Reference proteome</keyword>
<evidence type="ECO:0000313" key="2">
    <source>
        <dbReference type="EMBL" id="KAA1118796.1"/>
    </source>
</evidence>
<evidence type="ECO:0000313" key="3">
    <source>
        <dbReference type="Proteomes" id="UP000324748"/>
    </source>
</evidence>
<proteinExistence type="predicted"/>
<organism evidence="2 3">
    <name type="scientific">Puccinia graminis f. sp. tritici</name>
    <dbReference type="NCBI Taxonomy" id="56615"/>
    <lineage>
        <taxon>Eukaryota</taxon>
        <taxon>Fungi</taxon>
        <taxon>Dikarya</taxon>
        <taxon>Basidiomycota</taxon>
        <taxon>Pucciniomycotina</taxon>
        <taxon>Pucciniomycetes</taxon>
        <taxon>Pucciniales</taxon>
        <taxon>Pucciniaceae</taxon>
        <taxon>Puccinia</taxon>
    </lineage>
</organism>
<evidence type="ECO:0000256" key="1">
    <source>
        <dbReference type="SAM" id="MobiDB-lite"/>
    </source>
</evidence>
<sequence length="187" mass="20806">MPFTRSFSIASSDATVTGTASDHGSVSPSRSPSPEPDAAPHKRPTLIGNADYSNFSPAFIRDSFSLEEIHNLRLLIKDELFRFAKRSSSAGDPNRIDRLRLYSRVEDLFALLEMHQLGPVMSDRRKAVDAKVNREEERSKKEMEAFGKEVEAQLGAVTEEYVSEIKALVENQVVPFDMASSIPSGQF</sequence>
<comment type="caution">
    <text evidence="2">The sequence shown here is derived from an EMBL/GenBank/DDBJ whole genome shotgun (WGS) entry which is preliminary data.</text>
</comment>
<dbReference type="Proteomes" id="UP000324748">
    <property type="component" value="Unassembled WGS sequence"/>
</dbReference>
<dbReference type="AlphaFoldDB" id="A0A5B0QZU2"/>
<gene>
    <name evidence="2" type="ORF">PGT21_006422</name>
</gene>
<name>A0A5B0QZU2_PUCGR</name>
<protein>
    <submittedName>
        <fullName evidence="2">Uncharacterized protein</fullName>
    </submittedName>
</protein>